<gene>
    <name evidence="2" type="primary">Necator_chrIII.g12963</name>
    <name evidence="2" type="ORF">RB195_012196</name>
</gene>
<protein>
    <submittedName>
        <fullName evidence="2">Uncharacterized protein</fullName>
    </submittedName>
</protein>
<evidence type="ECO:0000313" key="2">
    <source>
        <dbReference type="EMBL" id="KAK6745937.1"/>
    </source>
</evidence>
<comment type="caution">
    <text evidence="2">The sequence shown here is derived from an EMBL/GenBank/DDBJ whole genome shotgun (WGS) entry which is preliminary data.</text>
</comment>
<proteinExistence type="predicted"/>
<name>A0ABR1D5Z7_NECAM</name>
<organism evidence="2 3">
    <name type="scientific">Necator americanus</name>
    <name type="common">Human hookworm</name>
    <dbReference type="NCBI Taxonomy" id="51031"/>
    <lineage>
        <taxon>Eukaryota</taxon>
        <taxon>Metazoa</taxon>
        <taxon>Ecdysozoa</taxon>
        <taxon>Nematoda</taxon>
        <taxon>Chromadorea</taxon>
        <taxon>Rhabditida</taxon>
        <taxon>Rhabditina</taxon>
        <taxon>Rhabditomorpha</taxon>
        <taxon>Strongyloidea</taxon>
        <taxon>Ancylostomatidae</taxon>
        <taxon>Bunostominae</taxon>
        <taxon>Necator</taxon>
    </lineage>
</organism>
<feature type="compositionally biased region" description="Basic and acidic residues" evidence="1">
    <location>
        <begin position="41"/>
        <end position="51"/>
    </location>
</feature>
<accession>A0ABR1D5Z7</accession>
<evidence type="ECO:0000256" key="1">
    <source>
        <dbReference type="SAM" id="MobiDB-lite"/>
    </source>
</evidence>
<reference evidence="2 3" key="1">
    <citation type="submission" date="2023-08" db="EMBL/GenBank/DDBJ databases">
        <title>A Necator americanus chromosomal reference genome.</title>
        <authorList>
            <person name="Ilik V."/>
            <person name="Petrzelkova K.J."/>
            <person name="Pardy F."/>
            <person name="Fuh T."/>
            <person name="Niatou-Singa F.S."/>
            <person name="Gouil Q."/>
            <person name="Baker L."/>
            <person name="Ritchie M.E."/>
            <person name="Jex A.R."/>
            <person name="Gazzola D."/>
            <person name="Li H."/>
            <person name="Toshio Fujiwara R."/>
            <person name="Zhan B."/>
            <person name="Aroian R.V."/>
            <person name="Pafco B."/>
            <person name="Schwarz E.M."/>
        </authorList>
    </citation>
    <scope>NUCLEOTIDE SEQUENCE [LARGE SCALE GENOMIC DNA]</scope>
    <source>
        <strain evidence="2 3">Aroian</strain>
        <tissue evidence="2">Whole animal</tissue>
    </source>
</reference>
<dbReference type="Proteomes" id="UP001303046">
    <property type="component" value="Unassembled WGS sequence"/>
</dbReference>
<sequence>MKKKLFRTYAAPPIQLGLHIPETRTRTKSLTVLCSGKGKKRGSDEQRHESVDDGGVPECGDRSALVIRHVPSSPWNEEQTFQ</sequence>
<dbReference type="EMBL" id="JAVFWL010000003">
    <property type="protein sequence ID" value="KAK6745937.1"/>
    <property type="molecule type" value="Genomic_DNA"/>
</dbReference>
<feature type="region of interest" description="Disordered" evidence="1">
    <location>
        <begin position="35"/>
        <end position="60"/>
    </location>
</feature>
<keyword evidence="3" id="KW-1185">Reference proteome</keyword>
<evidence type="ECO:0000313" key="3">
    <source>
        <dbReference type="Proteomes" id="UP001303046"/>
    </source>
</evidence>